<evidence type="ECO:0000313" key="1">
    <source>
        <dbReference type="EMBL" id="PRY91269.1"/>
    </source>
</evidence>
<dbReference type="EMBL" id="PVTQ01000004">
    <property type="protein sequence ID" value="PRY91269.1"/>
    <property type="molecule type" value="Genomic_DNA"/>
</dbReference>
<evidence type="ECO:0000313" key="2">
    <source>
        <dbReference type="Proteomes" id="UP000238392"/>
    </source>
</evidence>
<gene>
    <name evidence="1" type="ORF">CLV74_104290</name>
</gene>
<dbReference type="Pfam" id="PF06935">
    <property type="entry name" value="DUF1284"/>
    <property type="match status" value="1"/>
</dbReference>
<sequence length="138" mass="14905">MSVPLTFRPHHFLCALGYRGKGYSDDFTANMTRIVTDGLFAPDGDTTLITVRLTADSICTPCPKRRGEGCTAGDKITALDQRHARAIGLTGGETLTWSEAKSRIKANVRPADLNTLCAGCQWLDLGLCHSALEELHSA</sequence>
<evidence type="ECO:0008006" key="3">
    <source>
        <dbReference type="Google" id="ProtNLM"/>
    </source>
</evidence>
<comment type="caution">
    <text evidence="1">The sequence shown here is derived from an EMBL/GenBank/DDBJ whole genome shotgun (WGS) entry which is preliminary data.</text>
</comment>
<dbReference type="RefSeq" id="WP_106263783.1">
    <property type="nucleotide sequence ID" value="NZ_PVTQ01000004.1"/>
</dbReference>
<reference evidence="1 2" key="1">
    <citation type="submission" date="2018-03" db="EMBL/GenBank/DDBJ databases">
        <title>Genomic Encyclopedia of Archaeal and Bacterial Type Strains, Phase II (KMG-II): from individual species to whole genera.</title>
        <authorList>
            <person name="Goeker M."/>
        </authorList>
    </citation>
    <scope>NUCLEOTIDE SEQUENCE [LARGE SCALE GENOMIC DNA]</scope>
    <source>
        <strain evidence="1 2">DSM 100212</strain>
    </source>
</reference>
<dbReference type="AlphaFoldDB" id="A0A2T0WX54"/>
<dbReference type="OrthoDB" id="6195504at2"/>
<name>A0A2T0WX54_9RHOB</name>
<keyword evidence="2" id="KW-1185">Reference proteome</keyword>
<protein>
    <recommendedName>
        <fullName evidence="3">DUF1284 domain-containing protein</fullName>
    </recommendedName>
</protein>
<dbReference type="InterPro" id="IPR009702">
    <property type="entry name" value="DUF1284"/>
</dbReference>
<organism evidence="1 2">
    <name type="scientific">Donghicola tyrosinivorans</name>
    <dbReference type="NCBI Taxonomy" id="1652492"/>
    <lineage>
        <taxon>Bacteria</taxon>
        <taxon>Pseudomonadati</taxon>
        <taxon>Pseudomonadota</taxon>
        <taxon>Alphaproteobacteria</taxon>
        <taxon>Rhodobacterales</taxon>
        <taxon>Roseobacteraceae</taxon>
        <taxon>Donghicola</taxon>
    </lineage>
</organism>
<proteinExistence type="predicted"/>
<accession>A0A2T0WX54</accession>
<dbReference type="Proteomes" id="UP000238392">
    <property type="component" value="Unassembled WGS sequence"/>
</dbReference>